<dbReference type="EMBL" id="MTYJ01000025">
    <property type="protein sequence ID" value="OQV21115.1"/>
    <property type="molecule type" value="Genomic_DNA"/>
</dbReference>
<keyword evidence="9" id="KW-1185">Reference proteome</keyword>
<gene>
    <name evidence="8" type="ORF">BV898_04879</name>
</gene>
<organism evidence="8 9">
    <name type="scientific">Hypsibius exemplaris</name>
    <name type="common">Freshwater tardigrade</name>
    <dbReference type="NCBI Taxonomy" id="2072580"/>
    <lineage>
        <taxon>Eukaryota</taxon>
        <taxon>Metazoa</taxon>
        <taxon>Ecdysozoa</taxon>
        <taxon>Tardigrada</taxon>
        <taxon>Eutardigrada</taxon>
        <taxon>Parachela</taxon>
        <taxon>Hypsibioidea</taxon>
        <taxon>Hypsibiidae</taxon>
        <taxon>Hypsibius</taxon>
    </lineage>
</organism>
<dbReference type="InterPro" id="IPR039558">
    <property type="entry name" value="TPA1/OFD1_N"/>
</dbReference>
<feature type="domain" description="Fe2OG dioxygenase" evidence="7">
    <location>
        <begin position="175"/>
        <end position="281"/>
    </location>
</feature>
<dbReference type="GO" id="GO:0005506">
    <property type="term" value="F:iron ion binding"/>
    <property type="evidence" value="ECO:0007669"/>
    <property type="project" value="InterPro"/>
</dbReference>
<keyword evidence="3" id="KW-0223">Dioxygenase</keyword>
<evidence type="ECO:0000259" key="7">
    <source>
        <dbReference type="PROSITE" id="PS51471"/>
    </source>
</evidence>
<sequence length="634" mass="71075">MAKLEEGSPISFDNISPTCSKNSIASARAEDENGLAKRMKTETATAVATGNPNALLSINPIYTTEALKTAVSVLLKAWKDGTTPSAAVVQPALGFVFRKPFPHLVFPDFFHGPIDSVEEELLRQKFTPLSTDLLQLSQTKELSRDGVFEFADVTDTFRNEVRPWVATITNTELKEELDIRGAKYTYTDHLVCHDDRLTTRKIAYVYYLTDPSWSEEDGGTLDLFESSCVNDVVVPGAIEKSILPTRNSMVLFVVGDDSFHQVREVLSTRKARLSLTGWFHATTPSVPRTEFQPHAPFLHLELFEAGKDDMVNCFLARDEADAYSMARKKALKKDMTRYHGCTVRNLLKDSFYQSLTDELRAKEATLPWSETTNRNQDGCLKYIDINTPKWPKDMPVFGQLLRIMQTECFLNSINEITSTRISVMPLDKLNKFAALIGSKNFSSLTNGAGSGASAGDTPDERWVAEAARCRLEKFESGDYSLKTYEAAQVDEVIDLFYYMDCDLLEPDCGGAVVVMDINDPNDEWDPIISMDGESNGLMVVRRDRDHVFFTEYVNHRWARRNGGRPFYRLWISYSTEAGPINSQAAKNASRLSPSEDEDEDEDEDDEDEVSDDSDLVEPGDHDAALSSSDGEEDQ</sequence>
<dbReference type="GO" id="GO:0016705">
    <property type="term" value="F:oxidoreductase activity, acting on paired donors, with incorporation or reduction of molecular oxygen"/>
    <property type="evidence" value="ECO:0007669"/>
    <property type="project" value="InterPro"/>
</dbReference>
<evidence type="ECO:0000313" key="8">
    <source>
        <dbReference type="EMBL" id="OQV21115.1"/>
    </source>
</evidence>
<dbReference type="SMART" id="SM00702">
    <property type="entry name" value="P4Hc"/>
    <property type="match status" value="1"/>
</dbReference>
<dbReference type="InterPro" id="IPR005123">
    <property type="entry name" value="Oxoglu/Fe-dep_dioxygenase_dom"/>
</dbReference>
<evidence type="ECO:0000256" key="5">
    <source>
        <dbReference type="ARBA" id="ARBA00023004"/>
    </source>
</evidence>
<dbReference type="PROSITE" id="PS51471">
    <property type="entry name" value="FE2OG_OXY"/>
    <property type="match status" value="1"/>
</dbReference>
<dbReference type="PANTHER" id="PTHR12117">
    <property type="entry name" value="HISTONE ACETYLTRANSFERASE COMPLEX"/>
    <property type="match status" value="1"/>
</dbReference>
<evidence type="ECO:0000256" key="3">
    <source>
        <dbReference type="ARBA" id="ARBA00022964"/>
    </source>
</evidence>
<reference evidence="9" key="1">
    <citation type="submission" date="2017-01" db="EMBL/GenBank/DDBJ databases">
        <title>Comparative genomics of anhydrobiosis in the tardigrade Hypsibius dujardini.</title>
        <authorList>
            <person name="Yoshida Y."/>
            <person name="Koutsovoulos G."/>
            <person name="Laetsch D."/>
            <person name="Stevens L."/>
            <person name="Kumar S."/>
            <person name="Horikawa D."/>
            <person name="Ishino K."/>
            <person name="Komine S."/>
            <person name="Tomita M."/>
            <person name="Blaxter M."/>
            <person name="Arakawa K."/>
        </authorList>
    </citation>
    <scope>NUCLEOTIDE SEQUENCE [LARGE SCALE GENOMIC DNA]</scope>
    <source>
        <strain evidence="9">Z151</strain>
    </source>
</reference>
<evidence type="ECO:0000313" key="9">
    <source>
        <dbReference type="Proteomes" id="UP000192578"/>
    </source>
</evidence>
<protein>
    <submittedName>
        <fullName evidence="8">Prolyl 3-hydroxylase OGFOD1</fullName>
    </submittedName>
</protein>
<dbReference type="Pfam" id="PF13661">
    <property type="entry name" value="2OG-FeII_Oxy_4"/>
    <property type="match status" value="1"/>
</dbReference>
<dbReference type="AlphaFoldDB" id="A0A1W0X0Y7"/>
<evidence type="ECO:0000256" key="4">
    <source>
        <dbReference type="ARBA" id="ARBA00023002"/>
    </source>
</evidence>
<dbReference type="GO" id="GO:0031418">
    <property type="term" value="F:L-ascorbic acid binding"/>
    <property type="evidence" value="ECO:0007669"/>
    <property type="project" value="InterPro"/>
</dbReference>
<feature type="compositionally biased region" description="Acidic residues" evidence="6">
    <location>
        <begin position="594"/>
        <end position="617"/>
    </location>
</feature>
<dbReference type="InterPro" id="IPR051842">
    <property type="entry name" value="uS12_prolyl_hydroxylase"/>
</dbReference>
<keyword evidence="4" id="KW-0560">Oxidoreductase</keyword>
<dbReference type="OrthoDB" id="430522at2759"/>
<name>A0A1W0X0Y7_HYPEX</name>
<proteinExistence type="predicted"/>
<dbReference type="Proteomes" id="UP000192578">
    <property type="component" value="Unassembled WGS sequence"/>
</dbReference>
<dbReference type="InterPro" id="IPR006620">
    <property type="entry name" value="Pro_4_hyd_alph"/>
</dbReference>
<keyword evidence="2" id="KW-0479">Metal-binding</keyword>
<comment type="cofactor">
    <cofactor evidence="1">
        <name>L-ascorbate</name>
        <dbReference type="ChEBI" id="CHEBI:38290"/>
    </cofactor>
</comment>
<evidence type="ECO:0000256" key="2">
    <source>
        <dbReference type="ARBA" id="ARBA00022723"/>
    </source>
</evidence>
<accession>A0A1W0X0Y7</accession>
<feature type="region of interest" description="Disordered" evidence="6">
    <location>
        <begin position="582"/>
        <end position="634"/>
    </location>
</feature>
<comment type="caution">
    <text evidence="8">The sequence shown here is derived from an EMBL/GenBank/DDBJ whole genome shotgun (WGS) entry which is preliminary data.</text>
</comment>
<dbReference type="Gene3D" id="2.60.120.620">
    <property type="entry name" value="q2cbj1_9rhob like domain"/>
    <property type="match status" value="2"/>
</dbReference>
<dbReference type="GO" id="GO:0051213">
    <property type="term" value="F:dioxygenase activity"/>
    <property type="evidence" value="ECO:0007669"/>
    <property type="project" value="UniProtKB-KW"/>
</dbReference>
<keyword evidence="5" id="KW-0408">Iron</keyword>
<evidence type="ECO:0000256" key="1">
    <source>
        <dbReference type="ARBA" id="ARBA00001961"/>
    </source>
</evidence>
<dbReference type="PANTHER" id="PTHR12117:SF0">
    <property type="entry name" value="PROLYL 3-HYDROXYLASE OGFOD1"/>
    <property type="match status" value="1"/>
</dbReference>
<evidence type="ECO:0000256" key="6">
    <source>
        <dbReference type="SAM" id="MobiDB-lite"/>
    </source>
</evidence>